<organism evidence="1 2">
    <name type="scientific">Aphis glycines</name>
    <name type="common">Soybean aphid</name>
    <dbReference type="NCBI Taxonomy" id="307491"/>
    <lineage>
        <taxon>Eukaryota</taxon>
        <taxon>Metazoa</taxon>
        <taxon>Ecdysozoa</taxon>
        <taxon>Arthropoda</taxon>
        <taxon>Hexapoda</taxon>
        <taxon>Insecta</taxon>
        <taxon>Pterygota</taxon>
        <taxon>Neoptera</taxon>
        <taxon>Paraneoptera</taxon>
        <taxon>Hemiptera</taxon>
        <taxon>Sternorrhyncha</taxon>
        <taxon>Aphidomorpha</taxon>
        <taxon>Aphidoidea</taxon>
        <taxon>Aphididae</taxon>
        <taxon>Aphidini</taxon>
        <taxon>Aphis</taxon>
        <taxon>Aphis</taxon>
    </lineage>
</organism>
<gene>
    <name evidence="1" type="ORF">AGLY_015533</name>
</gene>
<keyword evidence="2" id="KW-1185">Reference proteome</keyword>
<sequence>MSSSLACTTNGNLETKINKLTYIQLTEVINENNLLKDKVQQLKIKLSGLESGQINIILQGKLFSKFINRESRTRNIVLFNVPEFSSTSCSLRIVLPSPSGVFEILKVKRKLLNVTKFTSVCISTDRTPLQQNYFKSILSEIISKRDNGENDLIIKYINNIPTISKNYQSSAPIYQLTSNFDPEHFSNLWRHTNIVLIPKPIKNKFDIKNYRPISFISTLSKLIKKHTEICLAFRRNENLITIALNITKTYDIAWKKRVLTIFHSFKINGNLFIFIKNFLKDRKI</sequence>
<dbReference type="Proteomes" id="UP000475862">
    <property type="component" value="Unassembled WGS sequence"/>
</dbReference>
<reference evidence="1 2" key="1">
    <citation type="submission" date="2019-08" db="EMBL/GenBank/DDBJ databases">
        <title>The genome of the soybean aphid Biotype 1, its phylome, world population structure and adaptation to the North American continent.</title>
        <authorList>
            <person name="Giordano R."/>
            <person name="Donthu R.K."/>
            <person name="Hernandez A.G."/>
            <person name="Wright C.L."/>
            <person name="Zimin A.V."/>
        </authorList>
    </citation>
    <scope>NUCLEOTIDE SEQUENCE [LARGE SCALE GENOMIC DNA]</scope>
    <source>
        <tissue evidence="1">Whole aphids</tissue>
    </source>
</reference>
<evidence type="ECO:0008006" key="3">
    <source>
        <dbReference type="Google" id="ProtNLM"/>
    </source>
</evidence>
<dbReference type="AlphaFoldDB" id="A0A6G0T0L9"/>
<dbReference type="EMBL" id="VYZN01000073">
    <property type="protein sequence ID" value="KAE9524052.1"/>
    <property type="molecule type" value="Genomic_DNA"/>
</dbReference>
<evidence type="ECO:0000313" key="1">
    <source>
        <dbReference type="EMBL" id="KAE9524052.1"/>
    </source>
</evidence>
<name>A0A6G0T0L9_APHGL</name>
<comment type="caution">
    <text evidence="1">The sequence shown here is derived from an EMBL/GenBank/DDBJ whole genome shotgun (WGS) entry which is preliminary data.</text>
</comment>
<evidence type="ECO:0000313" key="2">
    <source>
        <dbReference type="Proteomes" id="UP000475862"/>
    </source>
</evidence>
<proteinExistence type="predicted"/>
<dbReference type="OrthoDB" id="6593676at2759"/>
<protein>
    <recommendedName>
        <fullName evidence="3">Reverse transcriptase domain-containing protein</fullName>
    </recommendedName>
</protein>
<accession>A0A6G0T0L9</accession>